<feature type="region of interest" description="Disordered" evidence="4">
    <location>
        <begin position="1119"/>
        <end position="1310"/>
    </location>
</feature>
<dbReference type="Pfam" id="PF09444">
    <property type="entry name" value="MRC1"/>
    <property type="match status" value="1"/>
</dbReference>
<evidence type="ECO:0000313" key="6">
    <source>
        <dbReference type="EMBL" id="KAF7714860.1"/>
    </source>
</evidence>
<feature type="domain" description="DNA replication checkpoint mediator MRC1" evidence="5">
    <location>
        <begin position="888"/>
        <end position="1027"/>
    </location>
</feature>
<dbReference type="InterPro" id="IPR018564">
    <property type="entry name" value="Repl_chkpnt_MRC1_dom"/>
</dbReference>
<dbReference type="OrthoDB" id="2130597at2759"/>
<feature type="compositionally biased region" description="Low complexity" evidence="4">
    <location>
        <begin position="1230"/>
        <end position="1246"/>
    </location>
</feature>
<evidence type="ECO:0000256" key="1">
    <source>
        <dbReference type="ARBA" id="ARBA00004123"/>
    </source>
</evidence>
<dbReference type="InterPro" id="IPR024146">
    <property type="entry name" value="Claspin"/>
</dbReference>
<keyword evidence="3" id="KW-0539">Nucleus</keyword>
<dbReference type="Proteomes" id="UP000631181">
    <property type="component" value="Unassembled WGS sequence"/>
</dbReference>
<feature type="compositionally biased region" description="Basic and acidic residues" evidence="4">
    <location>
        <begin position="223"/>
        <end position="246"/>
    </location>
</feature>
<gene>
    <name evidence="6" type="ORF">PECM_007763</name>
</gene>
<dbReference type="PANTHER" id="PTHR14396:SF10">
    <property type="entry name" value="CLASPIN"/>
    <property type="match status" value="1"/>
</dbReference>
<dbReference type="PANTHER" id="PTHR14396">
    <property type="entry name" value="CLASPIN"/>
    <property type="match status" value="1"/>
</dbReference>
<proteinExistence type="predicted"/>
<feature type="compositionally biased region" description="Polar residues" evidence="4">
    <location>
        <begin position="774"/>
        <end position="801"/>
    </location>
</feature>
<feature type="compositionally biased region" description="Acidic residues" evidence="4">
    <location>
        <begin position="898"/>
        <end position="907"/>
    </location>
</feature>
<feature type="compositionally biased region" description="Polar residues" evidence="4">
    <location>
        <begin position="819"/>
        <end position="834"/>
    </location>
</feature>
<feature type="compositionally biased region" description="Low complexity" evidence="4">
    <location>
        <begin position="177"/>
        <end position="190"/>
    </location>
</feature>
<feature type="compositionally biased region" description="Polar residues" evidence="4">
    <location>
        <begin position="158"/>
        <end position="170"/>
    </location>
</feature>
<feature type="compositionally biased region" description="Basic and acidic residues" evidence="4">
    <location>
        <begin position="1119"/>
        <end position="1130"/>
    </location>
</feature>
<feature type="compositionally biased region" description="Polar residues" evidence="4">
    <location>
        <begin position="389"/>
        <end position="401"/>
    </location>
</feature>
<dbReference type="EMBL" id="WIWV01000073">
    <property type="protein sequence ID" value="KAF7714860.1"/>
    <property type="molecule type" value="Genomic_DNA"/>
</dbReference>
<evidence type="ECO:0000256" key="2">
    <source>
        <dbReference type="ARBA" id="ARBA00022553"/>
    </source>
</evidence>
<feature type="region of interest" description="Disordered" evidence="4">
    <location>
        <begin position="1036"/>
        <end position="1106"/>
    </location>
</feature>
<sequence>MSTQSTPRSARSPSYQGNSPRILTPGQKIKAMMAQFDSDSESDSETTKKTRVSLSKLDFGPKTTSAGHSNLHHSEDDSDEDNMMVRPKGRMAARMQGDSDVSAVSNKPQQASVPPQQPEPVRKNTEPKRNTNPRSPSPMSESSSDELPSAIPRRRANARTTQSPVSQRHSCVSPAPARSSSPLFVSSAASQNGDISQDRESETLENPKSNAKFLALVAKKRKEREERERVEEERREARRAQMEHFSSEIVSGEETEGEDGNSGQKLSQVPRQPRKASKKALEEMRQETQRMSRNMQLAHQAQTKKKLTKESLFAKFNFMQPPPAPTAAATTNSSSTAGSQQSSDEEIPKSHDKTPGTSPVLGPSDTEKPVPVLTKISAPQTADAGAKQSEATVLAQPNNPKSPVGVGSAKASVMSRKEIRKPAQPAVRVLLSRQDVARQQKDDSDDDDLEVVTSPSKARRIAVFENLPARKLEESASMLKLKALAHLTSPSRKHKGMNSAELSANLLLKARQQAARDRKERIDELRARGIVIETAEERAAIEDDIEDMMEKARQEADEIARQEKAEKKTAHGLDYASDDEDEDYYEPSGSEDDEGGDGDDAMDEAEDGNNDSDVANRTELLDKEASEEDDSASEELSDDDGMSDTEHSVEASSSRRVRRTRVIDDDEDDEPQVPTTPMKQTAANPQSVPRSLQRPLFPGMETPGDVSMGLTQAFAGTLADDQDDSSQQGHSTIPSTLPDPGAPVPRLRHEESEILVADSQEQPLESDSVPGCAQNVSRVSESPATHRFSQFSQMPDPTQDQGFVYSPFDPTKRFRETPPVSTVDTVLVGQSQSPGAERKGRQLRRGGRPANLSMVEEVEHEDGFEISADAFNVMKKGSKKAAVPFDKKTSKARNIIDEAAEESEDEYAGLGGASDDSEGEEDAYDQQMVNDQSGETVDEKQLAAMNALHQRERDEKEVAKLYKDITTGAFRRRRGGDDDLDLDDSDDERRARQREKQREFAKMRRALLADDKVGQLAEDPKKAAFFKAIEDRDADDDFELDFLEDKPGDSQNEASSQDPTKDQSESADDGKKRKRPLEVSAEDATNRPPPHLRRTPASAMSKKPATLAEIRETLSFLTETHDYDSFHEDASIDDEEPAEEEASSANANDEAMSEDAAPQSKDGFAIPSHPRRTRGTVVDRLALLRQASSNSATATNPGASSNTKMAFHSGATADSLAGFRPPQLLRRMNTGSSASSSSSTASTGGSRVSQAASSGPKKGGAINSYTAAREKEREKQLRMKQRSGGSNIAKLLGKHAGNGLGALAGKGQWE</sequence>
<comment type="caution">
    <text evidence="6">The sequence shown here is derived from an EMBL/GenBank/DDBJ whole genome shotgun (WGS) entry which is preliminary data.</text>
</comment>
<feature type="region of interest" description="Disordered" evidence="4">
    <location>
        <begin position="539"/>
        <end position="852"/>
    </location>
</feature>
<feature type="compositionally biased region" description="Polar residues" evidence="4">
    <location>
        <begin position="102"/>
        <end position="114"/>
    </location>
</feature>
<feature type="compositionally biased region" description="Acidic residues" evidence="4">
    <location>
        <begin position="915"/>
        <end position="924"/>
    </location>
</feature>
<feature type="compositionally biased region" description="Basic and acidic residues" evidence="4">
    <location>
        <begin position="548"/>
        <end position="571"/>
    </location>
</feature>
<feature type="region of interest" description="Disordered" evidence="4">
    <location>
        <begin position="971"/>
        <end position="1000"/>
    </location>
</feature>
<feature type="compositionally biased region" description="Basic and acidic residues" evidence="4">
    <location>
        <begin position="120"/>
        <end position="129"/>
    </location>
</feature>
<evidence type="ECO:0000256" key="4">
    <source>
        <dbReference type="SAM" id="MobiDB-lite"/>
    </source>
</evidence>
<dbReference type="GO" id="GO:0033314">
    <property type="term" value="P:mitotic DNA replication checkpoint signaling"/>
    <property type="evidence" value="ECO:0007669"/>
    <property type="project" value="TreeGrafter"/>
</dbReference>
<organism evidence="6 7">
    <name type="scientific">Penicillium ucsense</name>
    <dbReference type="NCBI Taxonomy" id="2839758"/>
    <lineage>
        <taxon>Eukaryota</taxon>
        <taxon>Fungi</taxon>
        <taxon>Dikarya</taxon>
        <taxon>Ascomycota</taxon>
        <taxon>Pezizomycotina</taxon>
        <taxon>Eurotiomycetes</taxon>
        <taxon>Eurotiomycetidae</taxon>
        <taxon>Eurotiales</taxon>
        <taxon>Aspergillaceae</taxon>
        <taxon>Penicillium</taxon>
    </lineage>
</organism>
<keyword evidence="2" id="KW-0597">Phosphoprotein</keyword>
<feature type="compositionally biased region" description="Basic and acidic residues" evidence="4">
    <location>
        <begin position="987"/>
        <end position="1000"/>
    </location>
</feature>
<accession>A0A8J8W3Z6</accession>
<feature type="compositionally biased region" description="Basic and acidic residues" evidence="4">
    <location>
        <begin position="1268"/>
        <end position="1277"/>
    </location>
</feature>
<feature type="compositionally biased region" description="Acidic residues" evidence="4">
    <location>
        <begin position="576"/>
        <end position="610"/>
    </location>
</feature>
<dbReference type="GO" id="GO:0010997">
    <property type="term" value="F:anaphase-promoting complex binding"/>
    <property type="evidence" value="ECO:0007669"/>
    <property type="project" value="TreeGrafter"/>
</dbReference>
<feature type="compositionally biased region" description="Basic and acidic residues" evidence="4">
    <location>
        <begin position="279"/>
        <end position="290"/>
    </location>
</feature>
<feature type="compositionally biased region" description="Acidic residues" evidence="4">
    <location>
        <begin position="1131"/>
        <end position="1142"/>
    </location>
</feature>
<name>A0A8J8W3Z6_9EURO</name>
<dbReference type="GO" id="GO:0007095">
    <property type="term" value="P:mitotic G2 DNA damage checkpoint signaling"/>
    <property type="evidence" value="ECO:0007669"/>
    <property type="project" value="TreeGrafter"/>
</dbReference>
<feature type="compositionally biased region" description="Acidic residues" evidence="4">
    <location>
        <begin position="625"/>
        <end position="643"/>
    </location>
</feature>
<dbReference type="GO" id="GO:0005634">
    <property type="term" value="C:nucleus"/>
    <property type="evidence" value="ECO:0007669"/>
    <property type="project" value="UniProtKB-SubCell"/>
</dbReference>
<feature type="compositionally biased region" description="Basic and acidic residues" evidence="4">
    <location>
        <begin position="1059"/>
        <end position="1071"/>
    </location>
</feature>
<feature type="compositionally biased region" description="Polar residues" evidence="4">
    <location>
        <begin position="1186"/>
        <end position="1204"/>
    </location>
</feature>
<feature type="compositionally biased region" description="Low complexity" evidence="4">
    <location>
        <begin position="133"/>
        <end position="149"/>
    </location>
</feature>
<reference evidence="6" key="1">
    <citation type="journal article" date="2020" name="Front. Microbiol.">
        <title>Gene regulatory networks of Penicillium echinulatum 2HH and Penicillium oxalicum 114-2 inferred by a computational biology approach.</title>
        <authorList>
            <person name="Lenz A.R."/>
            <person name="Galan-Vasquez E."/>
            <person name="Balbinot E."/>
            <person name="De Abreu F.P."/>
            <person name="De Oliveira N.S."/>
            <person name="Da Rosa L.O."/>
            <person name="De Avila E Silva S."/>
            <person name="Camassola M."/>
            <person name="Dillon A.J.P."/>
            <person name="Perez-Rueda E."/>
        </authorList>
    </citation>
    <scope>NUCLEOTIDE SEQUENCE</scope>
    <source>
        <strain evidence="6">S1M29</strain>
    </source>
</reference>
<feature type="compositionally biased region" description="Polar residues" evidence="4">
    <location>
        <begin position="261"/>
        <end position="270"/>
    </location>
</feature>
<evidence type="ECO:0000259" key="5">
    <source>
        <dbReference type="Pfam" id="PF09444"/>
    </source>
</evidence>
<evidence type="ECO:0000313" key="7">
    <source>
        <dbReference type="Proteomes" id="UP000631181"/>
    </source>
</evidence>
<keyword evidence="7" id="KW-1185">Reference proteome</keyword>
<comment type="subcellular location">
    <subcellularLocation>
        <location evidence="1">Nucleus</location>
    </subcellularLocation>
</comment>
<protein>
    <recommendedName>
        <fullName evidence="5">DNA replication checkpoint mediator MRC1 domain-containing protein</fullName>
    </recommendedName>
</protein>
<feature type="region of interest" description="Disordered" evidence="4">
    <location>
        <begin position="1"/>
        <end position="453"/>
    </location>
</feature>
<feature type="compositionally biased region" description="Polar residues" evidence="4">
    <location>
        <begin position="291"/>
        <end position="301"/>
    </location>
</feature>
<feature type="compositionally biased region" description="Low complexity" evidence="4">
    <location>
        <begin position="326"/>
        <end position="342"/>
    </location>
</feature>
<feature type="region of interest" description="Disordered" evidence="4">
    <location>
        <begin position="885"/>
        <end position="926"/>
    </location>
</feature>
<evidence type="ECO:0000256" key="3">
    <source>
        <dbReference type="ARBA" id="ARBA00023242"/>
    </source>
</evidence>
<feature type="compositionally biased region" description="Polar residues" evidence="4">
    <location>
        <begin position="1049"/>
        <end position="1058"/>
    </location>
</feature>
<feature type="compositionally biased region" description="Basic and acidic residues" evidence="4">
    <location>
        <begin position="614"/>
        <end position="624"/>
    </location>
</feature>
<feature type="compositionally biased region" description="Polar residues" evidence="4">
    <location>
        <begin position="675"/>
        <end position="690"/>
    </location>
</feature>
<feature type="compositionally biased region" description="Polar residues" evidence="4">
    <location>
        <begin position="1"/>
        <end position="21"/>
    </location>
</feature>